<dbReference type="GO" id="GO:0006412">
    <property type="term" value="P:translation"/>
    <property type="evidence" value="ECO:0007669"/>
    <property type="project" value="UniProtKB-KW"/>
</dbReference>
<organism evidence="7 8">
    <name type="scientific">Candidatus Zambryskibacteria bacterium RIFCSPHIGHO2_12_FULL_38_37</name>
    <dbReference type="NCBI Taxonomy" id="1802751"/>
    <lineage>
        <taxon>Bacteria</taxon>
        <taxon>Candidatus Zambryskiibacteriota</taxon>
    </lineage>
</organism>
<gene>
    <name evidence="7" type="ORF">A3E32_01310</name>
</gene>
<comment type="caution">
    <text evidence="7">The sequence shown here is derived from an EMBL/GenBank/DDBJ whole genome shotgun (WGS) entry which is preliminary data.</text>
</comment>
<dbReference type="InterPro" id="IPR045864">
    <property type="entry name" value="aa-tRNA-synth_II/BPL/LPL"/>
</dbReference>
<reference evidence="7 8" key="1">
    <citation type="journal article" date="2016" name="Nat. Commun.">
        <title>Thousands of microbial genomes shed light on interconnected biogeochemical processes in an aquifer system.</title>
        <authorList>
            <person name="Anantharaman K."/>
            <person name="Brown C.T."/>
            <person name="Hug L.A."/>
            <person name="Sharon I."/>
            <person name="Castelle C.J."/>
            <person name="Probst A.J."/>
            <person name="Thomas B.C."/>
            <person name="Singh A."/>
            <person name="Wilkins M.J."/>
            <person name="Karaoz U."/>
            <person name="Brodie E.L."/>
            <person name="Williams K.H."/>
            <person name="Hubbard S.S."/>
            <person name="Banfield J.F."/>
        </authorList>
    </citation>
    <scope>NUCLEOTIDE SEQUENCE [LARGE SCALE GENOMIC DNA]</scope>
</reference>
<feature type="domain" description="Phenylalanyl-tRNA synthetase" evidence="6">
    <location>
        <begin position="29"/>
        <end position="252"/>
    </location>
</feature>
<dbReference type="Gene3D" id="3.30.930.10">
    <property type="entry name" value="Bira Bifunctional Protein, Domain 2"/>
    <property type="match status" value="1"/>
</dbReference>
<protein>
    <recommendedName>
        <fullName evidence="6">Phenylalanyl-tRNA synthetase domain-containing protein</fullName>
    </recommendedName>
</protein>
<dbReference type="GO" id="GO:0005524">
    <property type="term" value="F:ATP binding"/>
    <property type="evidence" value="ECO:0007669"/>
    <property type="project" value="UniProtKB-KW"/>
</dbReference>
<evidence type="ECO:0000256" key="5">
    <source>
        <dbReference type="ARBA" id="ARBA00023146"/>
    </source>
</evidence>
<dbReference type="GO" id="GO:0000049">
    <property type="term" value="F:tRNA binding"/>
    <property type="evidence" value="ECO:0007669"/>
    <property type="project" value="InterPro"/>
</dbReference>
<dbReference type="Proteomes" id="UP000178530">
    <property type="component" value="Unassembled WGS sequence"/>
</dbReference>
<dbReference type="SUPFAM" id="SSF55681">
    <property type="entry name" value="Class II aaRS and biotin synthetases"/>
    <property type="match status" value="1"/>
</dbReference>
<evidence type="ECO:0000256" key="4">
    <source>
        <dbReference type="ARBA" id="ARBA00022917"/>
    </source>
</evidence>
<evidence type="ECO:0000259" key="6">
    <source>
        <dbReference type="Pfam" id="PF01409"/>
    </source>
</evidence>
<dbReference type="GO" id="GO:0043039">
    <property type="term" value="P:tRNA aminoacylation"/>
    <property type="evidence" value="ECO:0007669"/>
    <property type="project" value="InterPro"/>
</dbReference>
<dbReference type="EMBL" id="MHVU01000018">
    <property type="protein sequence ID" value="OHA98950.1"/>
    <property type="molecule type" value="Genomic_DNA"/>
</dbReference>
<keyword evidence="5" id="KW-0030">Aminoacyl-tRNA synthetase</keyword>
<keyword evidence="2" id="KW-0547">Nucleotide-binding</keyword>
<proteinExistence type="predicted"/>
<evidence type="ECO:0000256" key="1">
    <source>
        <dbReference type="ARBA" id="ARBA00022598"/>
    </source>
</evidence>
<evidence type="ECO:0000256" key="2">
    <source>
        <dbReference type="ARBA" id="ARBA00022741"/>
    </source>
</evidence>
<keyword evidence="1" id="KW-0436">Ligase</keyword>
<dbReference type="GO" id="GO:0004812">
    <property type="term" value="F:aminoacyl-tRNA ligase activity"/>
    <property type="evidence" value="ECO:0007669"/>
    <property type="project" value="UniProtKB-KW"/>
</dbReference>
<name>A0A1G2TNQ4_9BACT</name>
<keyword evidence="3" id="KW-0067">ATP-binding</keyword>
<accession>A0A1G2TNQ4</accession>
<evidence type="ECO:0000313" key="8">
    <source>
        <dbReference type="Proteomes" id="UP000178530"/>
    </source>
</evidence>
<dbReference type="Pfam" id="PF01409">
    <property type="entry name" value="tRNA-synt_2d"/>
    <property type="match status" value="1"/>
</dbReference>
<dbReference type="AlphaFoldDB" id="A0A1G2TNQ4"/>
<evidence type="ECO:0000313" key="7">
    <source>
        <dbReference type="EMBL" id="OHA98950.1"/>
    </source>
</evidence>
<evidence type="ECO:0000256" key="3">
    <source>
        <dbReference type="ARBA" id="ARBA00022840"/>
    </source>
</evidence>
<dbReference type="InterPro" id="IPR002319">
    <property type="entry name" value="Phenylalanyl-tRNA_Synthase"/>
</dbReference>
<sequence length="366" mass="41803">MSPERLEASLVIPDLTDPKNGIHAVNIVVSNIKQAMETSYAETIIEEVRSNPEVSVKENFDDLLFPVDNAGRSSRYTRYVTEDIILRTHTSAAIPNWLRKASRDGVNDTIVVLPGMCYRRDVVDKIHCGEPNQMDVWRIKHGNPHFGRLDLIHLIETILNSVIPGYKYRANEMKHPYTINGLEVEVLVNGKWLEVLECGEANPTVLKNAGLDPQEYSGLALGMGLDRLVMITKEIDDIRILRSSDPRIKRQMTNLDKFMKVSDQPATKRVLSYSTSMDKTEEDVCEEIRDELGLEAVYIEEIQYSEISYEQLPIKARENLGIRPDQKNVVATLVFRSPEGSLQRPMVNEWMQRLYPKLNKGERGYM</sequence>
<keyword evidence="4" id="KW-0648">Protein biosynthesis</keyword>